<sequence>MDTENLATIVLQGHVDKLIIERAITNALELGFEDAFIVESETPSRAASPCEFFNHVPPAITCRVATQVYTETGALTELKACEFVARRLTDEVDSPASELWSKPPSISTSEARTTSSDATPRRLGERENFRVPGSYATDIRPIGGRRASTVPWFYEGEDPWFIMAIWYV</sequence>
<dbReference type="AlphaFoldDB" id="A0A6G1G3N8"/>
<reference evidence="2 4" key="1">
    <citation type="submission" date="2020-01" db="EMBL/GenBank/DDBJ databases">
        <authorList>
            <consortium name="DOE Joint Genome Institute"/>
            <person name="Haridas S."/>
            <person name="Albert R."/>
            <person name="Binder M."/>
            <person name="Bloem J."/>
            <person name="Labutti K."/>
            <person name="Salamov A."/>
            <person name="Andreopoulos B."/>
            <person name="Baker S.E."/>
            <person name="Barry K."/>
            <person name="Bills G."/>
            <person name="Bluhm B.H."/>
            <person name="Cannon C."/>
            <person name="Castanera R."/>
            <person name="Culley D.E."/>
            <person name="Daum C."/>
            <person name="Ezra D."/>
            <person name="Gonzalez J.B."/>
            <person name="Henrissat B."/>
            <person name="Kuo A."/>
            <person name="Liang C."/>
            <person name="Lipzen A."/>
            <person name="Lutzoni F."/>
            <person name="Magnuson J."/>
            <person name="Mondo S."/>
            <person name="Nolan M."/>
            <person name="Ohm R."/>
            <person name="Pangilinan J."/>
            <person name="Park H.-J."/>
            <person name="Ramirez L."/>
            <person name="Alfaro M."/>
            <person name="Sun H."/>
            <person name="Tritt A."/>
            <person name="Yoshinaga Y."/>
            <person name="Zwiers L.-H."/>
            <person name="Turgeon B.G."/>
            <person name="Goodwin S.B."/>
            <person name="Spatafora J.W."/>
            <person name="Crous P.W."/>
            <person name="Grigoriev I.V."/>
        </authorList>
    </citation>
    <scope>NUCLEOTIDE SEQUENCE</scope>
    <source>
        <strain evidence="2 4">CBS 781.70</strain>
    </source>
</reference>
<protein>
    <submittedName>
        <fullName evidence="2 4">Uncharacterized protein</fullName>
    </submittedName>
</protein>
<reference evidence="4" key="2">
    <citation type="submission" date="2020-04" db="EMBL/GenBank/DDBJ databases">
        <authorList>
            <consortium name="NCBI Genome Project"/>
        </authorList>
    </citation>
    <scope>NUCLEOTIDE SEQUENCE</scope>
    <source>
        <strain evidence="4">CBS 781.70</strain>
    </source>
</reference>
<evidence type="ECO:0000313" key="2">
    <source>
        <dbReference type="EMBL" id="KAF1812530.1"/>
    </source>
</evidence>
<gene>
    <name evidence="2 4" type="ORF">P152DRAFT_473693</name>
</gene>
<accession>A0A6G1G3N8</accession>
<proteinExistence type="predicted"/>
<keyword evidence="3" id="KW-1185">Reference proteome</keyword>
<dbReference type="GeneID" id="54421835"/>
<evidence type="ECO:0000313" key="3">
    <source>
        <dbReference type="Proteomes" id="UP000504638"/>
    </source>
</evidence>
<dbReference type="Proteomes" id="UP000504638">
    <property type="component" value="Unplaced"/>
</dbReference>
<evidence type="ECO:0000313" key="4">
    <source>
        <dbReference type="RefSeq" id="XP_033534161.1"/>
    </source>
</evidence>
<dbReference type="EMBL" id="ML975157">
    <property type="protein sequence ID" value="KAF1812530.1"/>
    <property type="molecule type" value="Genomic_DNA"/>
</dbReference>
<feature type="region of interest" description="Disordered" evidence="1">
    <location>
        <begin position="95"/>
        <end position="127"/>
    </location>
</feature>
<feature type="compositionally biased region" description="Polar residues" evidence="1">
    <location>
        <begin position="104"/>
        <end position="118"/>
    </location>
</feature>
<organism evidence="2">
    <name type="scientific">Eremomyces bilateralis CBS 781.70</name>
    <dbReference type="NCBI Taxonomy" id="1392243"/>
    <lineage>
        <taxon>Eukaryota</taxon>
        <taxon>Fungi</taxon>
        <taxon>Dikarya</taxon>
        <taxon>Ascomycota</taxon>
        <taxon>Pezizomycotina</taxon>
        <taxon>Dothideomycetes</taxon>
        <taxon>Dothideomycetes incertae sedis</taxon>
        <taxon>Eremomycetales</taxon>
        <taxon>Eremomycetaceae</taxon>
        <taxon>Eremomyces</taxon>
    </lineage>
</organism>
<evidence type="ECO:0000256" key="1">
    <source>
        <dbReference type="SAM" id="MobiDB-lite"/>
    </source>
</evidence>
<dbReference type="RefSeq" id="XP_033534161.1">
    <property type="nucleotide sequence ID" value="XM_033681265.1"/>
</dbReference>
<reference evidence="4" key="3">
    <citation type="submission" date="2025-04" db="UniProtKB">
        <authorList>
            <consortium name="RefSeq"/>
        </authorList>
    </citation>
    <scope>IDENTIFICATION</scope>
    <source>
        <strain evidence="4">CBS 781.70</strain>
    </source>
</reference>
<name>A0A6G1G3N8_9PEZI</name>